<comment type="caution">
    <text evidence="6">The sequence shown here is derived from an EMBL/GenBank/DDBJ whole genome shotgun (WGS) entry which is preliminary data.</text>
</comment>
<organism evidence="6 7">
    <name type="scientific">Methylosinus sporium</name>
    <dbReference type="NCBI Taxonomy" id="428"/>
    <lineage>
        <taxon>Bacteria</taxon>
        <taxon>Pseudomonadati</taxon>
        <taxon>Pseudomonadota</taxon>
        <taxon>Alphaproteobacteria</taxon>
        <taxon>Hyphomicrobiales</taxon>
        <taxon>Methylocystaceae</taxon>
        <taxon>Methylosinus</taxon>
    </lineage>
</organism>
<feature type="binding site" evidence="4">
    <location>
        <position position="63"/>
    </location>
    <ligand>
        <name>substrate</name>
    </ligand>
</feature>
<evidence type="ECO:0000256" key="4">
    <source>
        <dbReference type="PIRSR" id="PIRSR006806-1"/>
    </source>
</evidence>
<evidence type="ECO:0000256" key="3">
    <source>
        <dbReference type="ARBA" id="ARBA00022840"/>
    </source>
</evidence>
<dbReference type="Gene3D" id="3.40.50.10420">
    <property type="entry name" value="NagB/RpiA/CoA transferase-like"/>
    <property type="match status" value="1"/>
</dbReference>
<dbReference type="GO" id="GO:0005524">
    <property type="term" value="F:ATP binding"/>
    <property type="evidence" value="ECO:0007669"/>
    <property type="project" value="UniProtKB-KW"/>
</dbReference>
<dbReference type="InterPro" id="IPR002698">
    <property type="entry name" value="FTHF_cligase"/>
</dbReference>
<dbReference type="AlphaFoldDB" id="A0A2U1SPI8"/>
<evidence type="ECO:0000313" key="6">
    <source>
        <dbReference type="EMBL" id="PWB93527.1"/>
    </source>
</evidence>
<dbReference type="GO" id="GO:0030272">
    <property type="term" value="F:5-formyltetrahydrofolate cyclo-ligase activity"/>
    <property type="evidence" value="ECO:0007669"/>
    <property type="project" value="UniProtKB-EC"/>
</dbReference>
<evidence type="ECO:0000256" key="2">
    <source>
        <dbReference type="ARBA" id="ARBA00022741"/>
    </source>
</evidence>
<dbReference type="GO" id="GO:0009396">
    <property type="term" value="P:folic acid-containing compound biosynthetic process"/>
    <property type="evidence" value="ECO:0007669"/>
    <property type="project" value="TreeGrafter"/>
</dbReference>
<dbReference type="RefSeq" id="WP_108917577.1">
    <property type="nucleotide sequence ID" value="NZ_BGJY01000013.1"/>
</dbReference>
<dbReference type="EC" id="6.3.3.2" evidence="5"/>
<protein>
    <recommendedName>
        <fullName evidence="5">5-formyltetrahydrofolate cyclo-ligase</fullName>
        <ecNumber evidence="5">6.3.3.2</ecNumber>
    </recommendedName>
</protein>
<dbReference type="InterPro" id="IPR024185">
    <property type="entry name" value="FTHF_cligase-like_sf"/>
</dbReference>
<keyword evidence="5" id="KW-0479">Metal-binding</keyword>
<keyword evidence="3 4" id="KW-0067">ATP-binding</keyword>
<evidence type="ECO:0000313" key="7">
    <source>
        <dbReference type="Proteomes" id="UP000245137"/>
    </source>
</evidence>
<dbReference type="SUPFAM" id="SSF100950">
    <property type="entry name" value="NagB/RpiA/CoA transferase-like"/>
    <property type="match status" value="1"/>
</dbReference>
<sequence>MTVDAKTELRRRTLSRRDLVSHEEAHAASIAVGERALALVRRFAPRGAETGEVVSVYWPIRSELNTRPLLEILAAEKIATALPVMTAVKRPLIFRGFTPGDDLVKGPFGLSEPAETRPSFDPDIVFSPLAAFDRRGYRLGYGGGIYDATLSQLRAKKRIVAVGVAYACQETDSVPTEPHDQKLDFLLTERELIEFS</sequence>
<comment type="catalytic activity">
    <reaction evidence="5">
        <text>(6S)-5-formyl-5,6,7,8-tetrahydrofolate + ATP = (6R)-5,10-methenyltetrahydrofolate + ADP + phosphate</text>
        <dbReference type="Rhea" id="RHEA:10488"/>
        <dbReference type="ChEBI" id="CHEBI:30616"/>
        <dbReference type="ChEBI" id="CHEBI:43474"/>
        <dbReference type="ChEBI" id="CHEBI:57455"/>
        <dbReference type="ChEBI" id="CHEBI:57457"/>
        <dbReference type="ChEBI" id="CHEBI:456216"/>
        <dbReference type="EC" id="6.3.3.2"/>
    </reaction>
</comment>
<dbReference type="OrthoDB" id="9801938at2"/>
<dbReference type="GO" id="GO:0035999">
    <property type="term" value="P:tetrahydrofolate interconversion"/>
    <property type="evidence" value="ECO:0007669"/>
    <property type="project" value="TreeGrafter"/>
</dbReference>
<dbReference type="PIRSF" id="PIRSF006806">
    <property type="entry name" value="FTHF_cligase"/>
    <property type="match status" value="1"/>
</dbReference>
<proteinExistence type="inferred from homology"/>
<dbReference type="InterPro" id="IPR037171">
    <property type="entry name" value="NagB/RpiA_transferase-like"/>
</dbReference>
<evidence type="ECO:0000256" key="1">
    <source>
        <dbReference type="ARBA" id="ARBA00010638"/>
    </source>
</evidence>
<evidence type="ECO:0000256" key="5">
    <source>
        <dbReference type="RuleBase" id="RU361279"/>
    </source>
</evidence>
<dbReference type="Proteomes" id="UP000245137">
    <property type="component" value="Unassembled WGS sequence"/>
</dbReference>
<dbReference type="Pfam" id="PF01812">
    <property type="entry name" value="5-FTHF_cyc-lig"/>
    <property type="match status" value="1"/>
</dbReference>
<comment type="similarity">
    <text evidence="1 5">Belongs to the 5-formyltetrahydrofolate cyclo-ligase family.</text>
</comment>
<gene>
    <name evidence="6" type="ORF">C5689_12340</name>
</gene>
<feature type="binding site" evidence="4">
    <location>
        <begin position="138"/>
        <end position="146"/>
    </location>
    <ligand>
        <name>ATP</name>
        <dbReference type="ChEBI" id="CHEBI:30616"/>
    </ligand>
</feature>
<dbReference type="PANTHER" id="PTHR23407">
    <property type="entry name" value="ATPASE INHIBITOR/5-FORMYLTETRAHYDROFOLATE CYCLO-LIGASE"/>
    <property type="match status" value="1"/>
</dbReference>
<keyword evidence="6" id="KW-0436">Ligase</keyword>
<name>A0A2U1SPI8_METSR</name>
<dbReference type="EMBL" id="PUIV01000019">
    <property type="protein sequence ID" value="PWB93527.1"/>
    <property type="molecule type" value="Genomic_DNA"/>
</dbReference>
<keyword evidence="2 4" id="KW-0547">Nucleotide-binding</keyword>
<dbReference type="NCBIfam" id="TIGR02727">
    <property type="entry name" value="MTHFS_bact"/>
    <property type="match status" value="1"/>
</dbReference>
<comment type="cofactor">
    <cofactor evidence="5">
        <name>Mg(2+)</name>
        <dbReference type="ChEBI" id="CHEBI:18420"/>
    </cofactor>
</comment>
<reference evidence="6 7" key="1">
    <citation type="journal article" date="2018" name="Appl. Microbiol. Biotechnol.">
        <title>Co-cultivation of the strictly anaerobic methanogen Methanosarcina barkeri with aerobic methanotrophs in an oxygen-limited membrane bioreactor.</title>
        <authorList>
            <person name="In 't Zandt M.H."/>
            <person name="van den Bosch T.J.M."/>
            <person name="Rijkers R."/>
            <person name="van Kessel M.A.H.J."/>
            <person name="Jetten M.S.M."/>
            <person name="Welte C.U."/>
        </authorList>
    </citation>
    <scope>NUCLEOTIDE SEQUENCE [LARGE SCALE GENOMIC DNA]</scope>
    <source>
        <strain evidence="6 7">DSM 17706</strain>
    </source>
</reference>
<keyword evidence="5" id="KW-0460">Magnesium</keyword>
<keyword evidence="7" id="KW-1185">Reference proteome</keyword>
<dbReference type="GO" id="GO:0046872">
    <property type="term" value="F:metal ion binding"/>
    <property type="evidence" value="ECO:0007669"/>
    <property type="project" value="UniProtKB-KW"/>
</dbReference>
<dbReference type="PANTHER" id="PTHR23407:SF1">
    <property type="entry name" value="5-FORMYLTETRAHYDROFOLATE CYCLO-LIGASE"/>
    <property type="match status" value="1"/>
</dbReference>
<accession>A0A2U1SPI8</accession>
<feature type="binding site" evidence="4">
    <location>
        <begin position="6"/>
        <end position="10"/>
    </location>
    <ligand>
        <name>ATP</name>
        <dbReference type="ChEBI" id="CHEBI:30616"/>
    </ligand>
</feature>